<feature type="transmembrane region" description="Helical" evidence="1">
    <location>
        <begin position="47"/>
        <end position="65"/>
    </location>
</feature>
<dbReference type="Proteomes" id="UP001152562">
    <property type="component" value="Unassembled WGS sequence"/>
</dbReference>
<reference evidence="2" key="1">
    <citation type="submission" date="2022-05" db="EMBL/GenBank/DDBJ databases">
        <authorList>
            <person name="Okamura Y."/>
        </authorList>
    </citation>
    <scope>NUCLEOTIDE SEQUENCE</scope>
</reference>
<proteinExistence type="predicted"/>
<accession>A0A9P0TDF8</accession>
<evidence type="ECO:0000256" key="1">
    <source>
        <dbReference type="SAM" id="Phobius"/>
    </source>
</evidence>
<comment type="caution">
    <text evidence="2">The sequence shown here is derived from an EMBL/GenBank/DDBJ whole genome shotgun (WGS) entry which is preliminary data.</text>
</comment>
<organism evidence="2 3">
    <name type="scientific">Pieris brassicae</name>
    <name type="common">White butterfly</name>
    <name type="synonym">Large white butterfly</name>
    <dbReference type="NCBI Taxonomy" id="7116"/>
    <lineage>
        <taxon>Eukaryota</taxon>
        <taxon>Metazoa</taxon>
        <taxon>Ecdysozoa</taxon>
        <taxon>Arthropoda</taxon>
        <taxon>Hexapoda</taxon>
        <taxon>Insecta</taxon>
        <taxon>Pterygota</taxon>
        <taxon>Neoptera</taxon>
        <taxon>Endopterygota</taxon>
        <taxon>Lepidoptera</taxon>
        <taxon>Glossata</taxon>
        <taxon>Ditrysia</taxon>
        <taxon>Papilionoidea</taxon>
        <taxon>Pieridae</taxon>
        <taxon>Pierinae</taxon>
        <taxon>Pieris</taxon>
    </lineage>
</organism>
<feature type="transmembrane region" description="Helical" evidence="1">
    <location>
        <begin position="80"/>
        <end position="99"/>
    </location>
</feature>
<feature type="transmembrane region" description="Helical" evidence="1">
    <location>
        <begin position="130"/>
        <end position="150"/>
    </location>
</feature>
<name>A0A9P0TDF8_PIEBR</name>
<keyword evidence="3" id="KW-1185">Reference proteome</keyword>
<dbReference type="EMBL" id="CALOZG010000004">
    <property type="protein sequence ID" value="CAH4023118.1"/>
    <property type="molecule type" value="Genomic_DNA"/>
</dbReference>
<evidence type="ECO:0000313" key="2">
    <source>
        <dbReference type="EMBL" id="CAH4023118.1"/>
    </source>
</evidence>
<keyword evidence="1" id="KW-0812">Transmembrane</keyword>
<protein>
    <recommendedName>
        <fullName evidence="4">Odorant receptor</fullName>
    </recommendedName>
</protein>
<sequence length="274" mass="31895">MALKRKIAFPVTEKDYLKLICNVIHRLGLADCWYEKQEIRYPILNKALFLIVNIFWVIFTVNVLAANCRTDLTLKESNDVLLFSYGLPAIILKVIILYAKKEEIKVFFKKLLEGEVTQKSNKKAIRAAKVIYVVVCCGFFSATVLMLYGIKDYFVEDIPIRVEVLYYPKASDTGLLVNFIRFLSVVHFWYIICIMQSTDYLCLCTLVFIKYKFIRVRMFFESLGKKSNSSQEFEKEILDGVILLKHALWPCKSLQPFFIVDGRRLRLDLVFGNS</sequence>
<feature type="transmembrane region" description="Helical" evidence="1">
    <location>
        <begin position="188"/>
        <end position="209"/>
    </location>
</feature>
<evidence type="ECO:0000313" key="3">
    <source>
        <dbReference type="Proteomes" id="UP001152562"/>
    </source>
</evidence>
<keyword evidence="1" id="KW-1133">Transmembrane helix</keyword>
<keyword evidence="1" id="KW-0472">Membrane</keyword>
<dbReference type="AlphaFoldDB" id="A0A9P0TDF8"/>
<gene>
    <name evidence="2" type="ORF">PIBRA_LOCUS4124</name>
</gene>
<evidence type="ECO:0008006" key="4">
    <source>
        <dbReference type="Google" id="ProtNLM"/>
    </source>
</evidence>